<evidence type="ECO:0000313" key="1">
    <source>
        <dbReference type="EMBL" id="PYI68779.1"/>
    </source>
</evidence>
<organism evidence="1 2">
    <name type="scientific">Arthrobacter livingstonensis</name>
    <dbReference type="NCBI Taxonomy" id="670078"/>
    <lineage>
        <taxon>Bacteria</taxon>
        <taxon>Bacillati</taxon>
        <taxon>Actinomycetota</taxon>
        <taxon>Actinomycetes</taxon>
        <taxon>Micrococcales</taxon>
        <taxon>Micrococcaceae</taxon>
        <taxon>Arthrobacter</taxon>
    </lineage>
</organism>
<comment type="caution">
    <text evidence="1">The sequence shown here is derived from an EMBL/GenBank/DDBJ whole genome shotgun (WGS) entry which is preliminary data.</text>
</comment>
<name>A0A2V5LB79_9MICC</name>
<gene>
    <name evidence="1" type="ORF">CVV68_05675</name>
</gene>
<sequence>MNHPHERNNEYLAWSSPSRRAIITGGALGLAALALAGCERKSPLPAPSGSAIAKNSGDAQGLTTLDARIVAGDKLDPKKPYRRLAMDDPQKMVVREDLYHANAKRSATRKALAAFGHITDTHIMDPTSPAQTALAFLKPTRELADKETAYFRPQDSLTIQVMDAMIRRLNAVRRGPATGRLFDFYISTGDASDNRGTNEVHAFIETLNGEKTSAFAFPGNPTSLQSPISLPEAIGRFIWQPTPPKSNSPSRVWQDKYGFPVAKHLLFRASELVSTEGANVPWYSGFGNHDQLAHGGVSALETPIENYYAAMATSDKLIVGLPKGDDYKSFVEKMNSSTQPQIKKILATMPGRSVKPSAERRQVSKTEFMSAHLINAGPHGPAGHGFTVDNVRTGTAYYRFQLTDGMVGLMLDTTDPTGGGRGSIDSKQAAWLESELNRVSAVRYDEQGNTVYQDVKDQLVVLFSHHPSSSFGPLRTGSTDNKAITSQELIHELIGCYPNVVLWLNGHYHRNTVWPRRSNNGPHGFWEVNTASHVDFPQQSRSVEVIDNMDGSLSIVGVMIDHSDALRLNYSTQFTSAELAAFSAELALNSPDPSAKKRTGAAKDQNVELLLKKPF</sequence>
<dbReference type="SUPFAM" id="SSF56300">
    <property type="entry name" value="Metallo-dependent phosphatases"/>
    <property type="match status" value="1"/>
</dbReference>
<dbReference type="PROSITE" id="PS51318">
    <property type="entry name" value="TAT"/>
    <property type="match status" value="1"/>
</dbReference>
<reference evidence="1 2" key="1">
    <citation type="submission" date="2018-05" db="EMBL/GenBank/DDBJ databases">
        <title>Genetic diversity of glacier-inhabiting Cryobacterium bacteria in China and description of Cryobacterium mengkeensis sp. nov. and Arthrobacter glacialis sp. nov.</title>
        <authorList>
            <person name="Liu Q."/>
            <person name="Xin Y.-H."/>
        </authorList>
    </citation>
    <scope>NUCLEOTIDE SEQUENCE [LARGE SCALE GENOMIC DNA]</scope>
    <source>
        <strain evidence="1 2">LI2</strain>
    </source>
</reference>
<keyword evidence="2" id="KW-1185">Reference proteome</keyword>
<accession>A0A2V5LB79</accession>
<dbReference type="AlphaFoldDB" id="A0A2V5LB79"/>
<dbReference type="Gene3D" id="3.60.21.10">
    <property type="match status" value="1"/>
</dbReference>
<dbReference type="InterPro" id="IPR051918">
    <property type="entry name" value="STPP_CPPED1"/>
</dbReference>
<dbReference type="OrthoDB" id="8132905at2"/>
<dbReference type="InterPro" id="IPR029052">
    <property type="entry name" value="Metallo-depent_PP-like"/>
</dbReference>
<evidence type="ECO:0000313" key="2">
    <source>
        <dbReference type="Proteomes" id="UP000247832"/>
    </source>
</evidence>
<dbReference type="Proteomes" id="UP000247832">
    <property type="component" value="Unassembled WGS sequence"/>
</dbReference>
<dbReference type="NCBIfam" id="TIGR03767">
    <property type="entry name" value="P_acnes_RR"/>
    <property type="match status" value="1"/>
</dbReference>
<dbReference type="RefSeq" id="WP_110500031.1">
    <property type="nucleotide sequence ID" value="NZ_QJVD01000004.1"/>
</dbReference>
<protein>
    <submittedName>
        <fullName evidence="1">TIGR03767 family metallophosphoesterase</fullName>
    </submittedName>
</protein>
<proteinExistence type="predicted"/>
<dbReference type="InterPro" id="IPR006311">
    <property type="entry name" value="TAT_signal"/>
</dbReference>
<dbReference type="PANTHER" id="PTHR43143">
    <property type="entry name" value="METALLOPHOSPHOESTERASE, CALCINEURIN SUPERFAMILY"/>
    <property type="match status" value="1"/>
</dbReference>
<dbReference type="EMBL" id="QJVD01000004">
    <property type="protein sequence ID" value="PYI68779.1"/>
    <property type="molecule type" value="Genomic_DNA"/>
</dbReference>
<dbReference type="PANTHER" id="PTHR43143:SF1">
    <property type="entry name" value="SERINE_THREONINE-PROTEIN PHOSPHATASE CPPED1"/>
    <property type="match status" value="1"/>
</dbReference>
<dbReference type="InterPro" id="IPR022506">
    <property type="entry name" value="Metallophosphoesterase_PPA1498"/>
</dbReference>